<dbReference type="InterPro" id="IPR000620">
    <property type="entry name" value="EamA_dom"/>
</dbReference>
<evidence type="ECO:0000256" key="6">
    <source>
        <dbReference type="SAM" id="Phobius"/>
    </source>
</evidence>
<feature type="transmembrane region" description="Helical" evidence="6">
    <location>
        <begin position="146"/>
        <end position="169"/>
    </location>
</feature>
<gene>
    <name evidence="8" type="ORF">G4Y79_21470</name>
</gene>
<feature type="transmembrane region" description="Helical" evidence="6">
    <location>
        <begin position="122"/>
        <end position="140"/>
    </location>
</feature>
<feature type="transmembrane region" description="Helical" evidence="6">
    <location>
        <begin position="276"/>
        <end position="297"/>
    </location>
</feature>
<keyword evidence="5 6" id="KW-0472">Membrane</keyword>
<dbReference type="PANTHER" id="PTHR32322">
    <property type="entry name" value="INNER MEMBRANE TRANSPORTER"/>
    <property type="match status" value="1"/>
</dbReference>
<reference evidence="8 9" key="1">
    <citation type="submission" date="2020-02" db="EMBL/GenBank/DDBJ databases">
        <authorList>
            <person name="Zheng R.K."/>
            <person name="Sun C.M."/>
        </authorList>
    </citation>
    <scope>NUCLEOTIDE SEQUENCE [LARGE SCALE GENOMIC DNA]</scope>
    <source>
        <strain evidence="9">rifampicinis</strain>
    </source>
</reference>
<dbReference type="PANTHER" id="PTHR32322:SF2">
    <property type="entry name" value="EAMA DOMAIN-CONTAINING PROTEIN"/>
    <property type="match status" value="1"/>
</dbReference>
<evidence type="ECO:0000256" key="5">
    <source>
        <dbReference type="ARBA" id="ARBA00023136"/>
    </source>
</evidence>
<evidence type="ECO:0000256" key="1">
    <source>
        <dbReference type="ARBA" id="ARBA00004141"/>
    </source>
</evidence>
<feature type="domain" description="EamA" evidence="7">
    <location>
        <begin position="6"/>
        <end position="135"/>
    </location>
</feature>
<dbReference type="Gene3D" id="1.10.3730.20">
    <property type="match status" value="1"/>
</dbReference>
<accession>A0A7S8IEV6</accession>
<name>A0A7S8IEV6_9CHLR</name>
<dbReference type="Proteomes" id="UP000594468">
    <property type="component" value="Chromosome"/>
</dbReference>
<dbReference type="InterPro" id="IPR037185">
    <property type="entry name" value="EmrE-like"/>
</dbReference>
<evidence type="ECO:0000256" key="3">
    <source>
        <dbReference type="ARBA" id="ARBA00022692"/>
    </source>
</evidence>
<comment type="similarity">
    <text evidence="2">Belongs to the EamA transporter family.</text>
</comment>
<dbReference type="InterPro" id="IPR050638">
    <property type="entry name" value="AA-Vitamin_Transporters"/>
</dbReference>
<evidence type="ECO:0000256" key="2">
    <source>
        <dbReference type="ARBA" id="ARBA00007362"/>
    </source>
</evidence>
<keyword evidence="9" id="KW-1185">Reference proteome</keyword>
<evidence type="ECO:0000259" key="7">
    <source>
        <dbReference type="Pfam" id="PF00892"/>
    </source>
</evidence>
<dbReference type="RefSeq" id="WP_195170297.1">
    <property type="nucleotide sequence ID" value="NZ_CP062983.1"/>
</dbReference>
<evidence type="ECO:0000313" key="9">
    <source>
        <dbReference type="Proteomes" id="UP000594468"/>
    </source>
</evidence>
<dbReference type="Pfam" id="PF00892">
    <property type="entry name" value="EamA"/>
    <property type="match status" value="2"/>
</dbReference>
<dbReference type="GO" id="GO:0016020">
    <property type="term" value="C:membrane"/>
    <property type="evidence" value="ECO:0007669"/>
    <property type="project" value="UniProtKB-SubCell"/>
</dbReference>
<feature type="domain" description="EamA" evidence="7">
    <location>
        <begin position="151"/>
        <end position="293"/>
    </location>
</feature>
<feature type="transmembrane region" description="Helical" evidence="6">
    <location>
        <begin position="63"/>
        <end position="83"/>
    </location>
</feature>
<sequence length="311" mass="33550">MGAWIMFWVLGLIWGSSFMLIRIGVENVHPLQVMFIRLGIAAVGLWTVVLLSRRPLPKNWRTWRTAIIIGIGNNAIPFTLIAFGETQIPSSLASILQSTTALFGLIFAHFVFADERMTPQKVVGLLVGFLGVIVLASHSLQGGDVFTAGLLGQLAMIGSSIFYATFTIYSKKAIQEKIDPVVLAATTMLSAAIAEMLLLLGGVAFLDVPLSVSASLGTNALFAIVMLGFVNTFIAYLLYYQIIGVLGASRTTMVTYVVPAVGLLLGVWLLDEPLDLYIISGAALIFIGIGIVNLRLFSRLNTMRARPQAGD</sequence>
<evidence type="ECO:0000313" key="8">
    <source>
        <dbReference type="EMBL" id="QPC82228.1"/>
    </source>
</evidence>
<organism evidence="8 9">
    <name type="scientific">Phototrophicus methaneseepsis</name>
    <dbReference type="NCBI Taxonomy" id="2710758"/>
    <lineage>
        <taxon>Bacteria</taxon>
        <taxon>Bacillati</taxon>
        <taxon>Chloroflexota</taxon>
        <taxon>Candidatus Thermofontia</taxon>
        <taxon>Phototrophicales</taxon>
        <taxon>Phototrophicaceae</taxon>
        <taxon>Phototrophicus</taxon>
    </lineage>
</organism>
<proteinExistence type="inferred from homology"/>
<keyword evidence="4 6" id="KW-1133">Transmembrane helix</keyword>
<feature type="transmembrane region" description="Helical" evidence="6">
    <location>
        <begin position="31"/>
        <end position="51"/>
    </location>
</feature>
<feature type="transmembrane region" description="Helical" evidence="6">
    <location>
        <begin position="181"/>
        <end position="206"/>
    </location>
</feature>
<feature type="transmembrane region" description="Helical" evidence="6">
    <location>
        <begin position="251"/>
        <end position="270"/>
    </location>
</feature>
<protein>
    <submittedName>
        <fullName evidence="8">DMT family transporter</fullName>
    </submittedName>
</protein>
<feature type="transmembrane region" description="Helical" evidence="6">
    <location>
        <begin position="218"/>
        <end position="239"/>
    </location>
</feature>
<dbReference type="SUPFAM" id="SSF103481">
    <property type="entry name" value="Multidrug resistance efflux transporter EmrE"/>
    <property type="match status" value="2"/>
</dbReference>
<evidence type="ECO:0000256" key="4">
    <source>
        <dbReference type="ARBA" id="ARBA00022989"/>
    </source>
</evidence>
<comment type="subcellular location">
    <subcellularLocation>
        <location evidence="1">Membrane</location>
        <topology evidence="1">Multi-pass membrane protein</topology>
    </subcellularLocation>
</comment>
<dbReference type="AlphaFoldDB" id="A0A7S8IEV6"/>
<dbReference type="EMBL" id="CP062983">
    <property type="protein sequence ID" value="QPC82228.1"/>
    <property type="molecule type" value="Genomic_DNA"/>
</dbReference>
<dbReference type="KEGG" id="pmet:G4Y79_21470"/>
<feature type="transmembrane region" description="Helical" evidence="6">
    <location>
        <begin position="7"/>
        <end position="25"/>
    </location>
</feature>
<keyword evidence="3 6" id="KW-0812">Transmembrane</keyword>
<feature type="transmembrane region" description="Helical" evidence="6">
    <location>
        <begin position="95"/>
        <end position="113"/>
    </location>
</feature>